<feature type="transmembrane region" description="Helical" evidence="6">
    <location>
        <begin position="340"/>
        <end position="357"/>
    </location>
</feature>
<keyword evidence="4 6" id="KW-0472">Membrane</keyword>
<feature type="transmembrane region" description="Helical" evidence="6">
    <location>
        <begin position="230"/>
        <end position="252"/>
    </location>
</feature>
<evidence type="ECO:0000313" key="8">
    <source>
        <dbReference type="Proteomes" id="UP000054516"/>
    </source>
</evidence>
<feature type="transmembrane region" description="Helical" evidence="6">
    <location>
        <begin position="26"/>
        <end position="45"/>
    </location>
</feature>
<dbReference type="PANTHER" id="PTHR11040:SF24">
    <property type="entry name" value="FE(2+) TRANSPORTER 3"/>
    <property type="match status" value="1"/>
</dbReference>
<dbReference type="EMBL" id="DF977474">
    <property type="protein sequence ID" value="GAP88345.1"/>
    <property type="molecule type" value="Genomic_DNA"/>
</dbReference>
<evidence type="ECO:0000256" key="1">
    <source>
        <dbReference type="ARBA" id="ARBA00004141"/>
    </source>
</evidence>
<keyword evidence="8" id="KW-1185">Reference proteome</keyword>
<reference evidence="7" key="1">
    <citation type="submission" date="2016-03" db="EMBL/GenBank/DDBJ databases">
        <title>Draft genome sequence of Rosellinia necatrix.</title>
        <authorList>
            <person name="Kanematsu S."/>
        </authorList>
    </citation>
    <scope>NUCLEOTIDE SEQUENCE [LARGE SCALE GENOMIC DNA]</scope>
    <source>
        <strain evidence="7">W97</strain>
    </source>
</reference>
<feature type="region of interest" description="Disordered" evidence="5">
    <location>
        <begin position="148"/>
        <end position="177"/>
    </location>
</feature>
<dbReference type="OMA" id="IFFACKH"/>
<dbReference type="Proteomes" id="UP000054516">
    <property type="component" value="Unassembled WGS sequence"/>
</dbReference>
<proteinExistence type="predicted"/>
<evidence type="ECO:0000256" key="5">
    <source>
        <dbReference type="SAM" id="MobiDB-lite"/>
    </source>
</evidence>
<dbReference type="OrthoDB" id="448280at2759"/>
<evidence type="ECO:0000256" key="2">
    <source>
        <dbReference type="ARBA" id="ARBA00022692"/>
    </source>
</evidence>
<feature type="transmembrane region" description="Helical" evidence="6">
    <location>
        <begin position="296"/>
        <end position="319"/>
    </location>
</feature>
<comment type="subcellular location">
    <subcellularLocation>
        <location evidence="1">Membrane</location>
        <topology evidence="1">Multi-pass membrane protein</topology>
    </subcellularLocation>
</comment>
<dbReference type="AlphaFoldDB" id="A0A1W2TJE8"/>
<dbReference type="Pfam" id="PF02535">
    <property type="entry name" value="Zip"/>
    <property type="match status" value="1"/>
</dbReference>
<dbReference type="GO" id="GO:0005886">
    <property type="term" value="C:plasma membrane"/>
    <property type="evidence" value="ECO:0007669"/>
    <property type="project" value="TreeGrafter"/>
</dbReference>
<feature type="transmembrane region" description="Helical" evidence="6">
    <location>
        <begin position="204"/>
        <end position="224"/>
    </location>
</feature>
<accession>A0A1W2TJE8</accession>
<name>A0A1W2TJE8_ROSNE</name>
<evidence type="ECO:0000256" key="4">
    <source>
        <dbReference type="ARBA" id="ARBA00023136"/>
    </source>
</evidence>
<feature type="transmembrane region" description="Helical" evidence="6">
    <location>
        <begin position="57"/>
        <end position="78"/>
    </location>
</feature>
<sequence length="358" mass="37777">MSSSMAKPECGSGAQAGAYDVGLHTLGLFLVLIASILGAGFPVAAQKIKWLKVPTKIFFACKHFGTGVLVATAFVHLLPTAFLSLSNPCLPDFFIVQYAPFPGVIMMASLFALFIIELWMNNKMGGHSHSHGGALGFEVPHAPTTAVAVSRPDTSSTEPDSPTDEKAQPTETTEQVVVASSDTWNDAEGNPVDPLVYKKMNMNIALLEGGILFHSVFVGITVSITIDGYVVLLIAILFHQVFEGLGLGSRIAAVPYRQGSIRPWLLVVAFGTTAPLGQAIGLAARNSYDPNSAFGLIIVGVFNAISSGLLIYAALVDLLAEDFLSEESSRVLTTKDKKIAFAYVLAGAIGMAVVGAFA</sequence>
<feature type="transmembrane region" description="Helical" evidence="6">
    <location>
        <begin position="98"/>
        <end position="120"/>
    </location>
</feature>
<dbReference type="InterPro" id="IPR003689">
    <property type="entry name" value="ZIP"/>
</dbReference>
<evidence type="ECO:0000313" key="7">
    <source>
        <dbReference type="EMBL" id="GAP88345.1"/>
    </source>
</evidence>
<protein>
    <submittedName>
        <fullName evidence="7">Putative ZIP Zinc transporter</fullName>
    </submittedName>
</protein>
<evidence type="ECO:0000256" key="6">
    <source>
        <dbReference type="SAM" id="Phobius"/>
    </source>
</evidence>
<dbReference type="PANTHER" id="PTHR11040">
    <property type="entry name" value="ZINC/IRON TRANSPORTER"/>
    <property type="match status" value="1"/>
</dbReference>
<keyword evidence="2 6" id="KW-0812">Transmembrane</keyword>
<keyword evidence="3 6" id="KW-1133">Transmembrane helix</keyword>
<evidence type="ECO:0000256" key="3">
    <source>
        <dbReference type="ARBA" id="ARBA00022989"/>
    </source>
</evidence>
<dbReference type="STRING" id="77044.A0A1W2TJE8"/>
<feature type="transmembrane region" description="Helical" evidence="6">
    <location>
        <begin position="264"/>
        <end position="284"/>
    </location>
</feature>
<gene>
    <name evidence="7" type="ORF">SAMD00023353_2900100</name>
</gene>
<dbReference type="GO" id="GO:0005385">
    <property type="term" value="F:zinc ion transmembrane transporter activity"/>
    <property type="evidence" value="ECO:0007669"/>
    <property type="project" value="TreeGrafter"/>
</dbReference>
<organism evidence="7">
    <name type="scientific">Rosellinia necatrix</name>
    <name type="common">White root-rot fungus</name>
    <dbReference type="NCBI Taxonomy" id="77044"/>
    <lineage>
        <taxon>Eukaryota</taxon>
        <taxon>Fungi</taxon>
        <taxon>Dikarya</taxon>
        <taxon>Ascomycota</taxon>
        <taxon>Pezizomycotina</taxon>
        <taxon>Sordariomycetes</taxon>
        <taxon>Xylariomycetidae</taxon>
        <taxon>Xylariales</taxon>
        <taxon>Xylariaceae</taxon>
        <taxon>Rosellinia</taxon>
    </lineage>
</organism>